<dbReference type="PANTHER" id="PTHR43798">
    <property type="entry name" value="MONOACYLGLYCEROL LIPASE"/>
    <property type="match status" value="1"/>
</dbReference>
<dbReference type="PRINTS" id="PR00111">
    <property type="entry name" value="ABHYDROLASE"/>
</dbReference>
<dbReference type="SUPFAM" id="SSF53474">
    <property type="entry name" value="alpha/beta-Hydrolases"/>
    <property type="match status" value="1"/>
</dbReference>
<proteinExistence type="predicted"/>
<dbReference type="GO" id="GO:0016787">
    <property type="term" value="F:hydrolase activity"/>
    <property type="evidence" value="ECO:0007669"/>
    <property type="project" value="UniProtKB-KW"/>
</dbReference>
<reference evidence="2 3" key="1">
    <citation type="submission" date="2023-10" db="EMBL/GenBank/DDBJ databases">
        <title>The genome sequence of Streptomyces sp. HUAS YS2.</title>
        <authorList>
            <person name="Mo P."/>
        </authorList>
    </citation>
    <scope>NUCLEOTIDE SEQUENCE [LARGE SCALE GENOMIC DNA]</scope>
    <source>
        <strain evidence="2 3">HUAS YS2</strain>
    </source>
</reference>
<sequence length="259" mass="27241">MREFRPAGTEAYIRWLDIPGDDLVAPVRVYLHGLGCSASSDFAHVVARPGLSGARSLLVDLLGHGLSDRPRDFDYTMAEQAAVVAELLDHERIRDVDLVGHSMGGAVAIQLAAARPDLVARLVVAEPNLYPGGGAFSTPVAKQSEEEFVREGYARMLTEQAPDYAARVRLTDPAALHRSAVALLEGTVPSGGELLTGLDRPRAFLVGAHSRPDAEADGVAAAGVPVFEVPGAGHNMLIENPGGFAETLVRALAGARPAA</sequence>
<gene>
    <name evidence="2" type="ORF">R2D22_01985</name>
</gene>
<dbReference type="RefSeq" id="WP_318100583.1">
    <property type="nucleotide sequence ID" value="NZ_CP137573.1"/>
</dbReference>
<dbReference type="Proteomes" id="UP001301731">
    <property type="component" value="Chromosome"/>
</dbReference>
<dbReference type="Pfam" id="PF12697">
    <property type="entry name" value="Abhydrolase_6"/>
    <property type="match status" value="1"/>
</dbReference>
<dbReference type="InterPro" id="IPR050266">
    <property type="entry name" value="AB_hydrolase_sf"/>
</dbReference>
<protein>
    <submittedName>
        <fullName evidence="2">Alpha/beta hydrolase</fullName>
    </submittedName>
</protein>
<keyword evidence="3" id="KW-1185">Reference proteome</keyword>
<dbReference type="EMBL" id="CP137573">
    <property type="protein sequence ID" value="WOX20224.1"/>
    <property type="molecule type" value="Genomic_DNA"/>
</dbReference>
<dbReference type="Gene3D" id="3.40.50.1820">
    <property type="entry name" value="alpha/beta hydrolase"/>
    <property type="match status" value="1"/>
</dbReference>
<evidence type="ECO:0000313" key="2">
    <source>
        <dbReference type="EMBL" id="WOX20224.1"/>
    </source>
</evidence>
<accession>A0ABZ0LL52</accession>
<keyword evidence="2" id="KW-0378">Hydrolase</keyword>
<name>A0ABZ0LL52_9ACTN</name>
<organism evidence="2 3">
    <name type="scientific">Streptomyces solicathayae</name>
    <dbReference type="NCBI Taxonomy" id="3081768"/>
    <lineage>
        <taxon>Bacteria</taxon>
        <taxon>Bacillati</taxon>
        <taxon>Actinomycetota</taxon>
        <taxon>Actinomycetes</taxon>
        <taxon>Kitasatosporales</taxon>
        <taxon>Streptomycetaceae</taxon>
        <taxon>Streptomyces</taxon>
    </lineage>
</organism>
<dbReference type="InterPro" id="IPR000073">
    <property type="entry name" value="AB_hydrolase_1"/>
</dbReference>
<dbReference type="InterPro" id="IPR029058">
    <property type="entry name" value="AB_hydrolase_fold"/>
</dbReference>
<dbReference type="PANTHER" id="PTHR43798:SF33">
    <property type="entry name" value="HYDROLASE, PUTATIVE (AFU_ORTHOLOGUE AFUA_2G14860)-RELATED"/>
    <property type="match status" value="1"/>
</dbReference>
<evidence type="ECO:0000259" key="1">
    <source>
        <dbReference type="Pfam" id="PF12697"/>
    </source>
</evidence>
<feature type="domain" description="AB hydrolase-1" evidence="1">
    <location>
        <begin position="29"/>
        <end position="246"/>
    </location>
</feature>
<evidence type="ECO:0000313" key="3">
    <source>
        <dbReference type="Proteomes" id="UP001301731"/>
    </source>
</evidence>